<dbReference type="AlphaFoldDB" id="A0A834YW02"/>
<dbReference type="EMBL" id="JABCRI010000016">
    <property type="protein sequence ID" value="KAF8392706.1"/>
    <property type="molecule type" value="Genomic_DNA"/>
</dbReference>
<protein>
    <submittedName>
        <fullName evidence="2">Uncharacterized protein</fullName>
    </submittedName>
</protein>
<dbReference type="OrthoDB" id="911529at2759"/>
<evidence type="ECO:0000313" key="3">
    <source>
        <dbReference type="Proteomes" id="UP000655225"/>
    </source>
</evidence>
<feature type="transmembrane region" description="Helical" evidence="1">
    <location>
        <begin position="84"/>
        <end position="108"/>
    </location>
</feature>
<dbReference type="OMA" id="SSWAFRW"/>
<dbReference type="PANTHER" id="PTHR33726:SF17">
    <property type="entry name" value="OS06G0620700 PROTEIN"/>
    <property type="match status" value="1"/>
</dbReference>
<accession>A0A834YW02</accession>
<reference evidence="2 3" key="1">
    <citation type="submission" date="2020-04" db="EMBL/GenBank/DDBJ databases">
        <title>Plant Genome Project.</title>
        <authorList>
            <person name="Zhang R.-G."/>
        </authorList>
    </citation>
    <scope>NUCLEOTIDE SEQUENCE [LARGE SCALE GENOMIC DNA]</scope>
    <source>
        <strain evidence="2">YNK0</strain>
        <tissue evidence="2">Leaf</tissue>
    </source>
</reference>
<keyword evidence="1" id="KW-0472">Membrane</keyword>
<evidence type="ECO:0000313" key="2">
    <source>
        <dbReference type="EMBL" id="KAF8392706.1"/>
    </source>
</evidence>
<keyword evidence="3" id="KW-1185">Reference proteome</keyword>
<dbReference type="PANTHER" id="PTHR33726">
    <property type="entry name" value="TRANSMEMBRANE PROTEIN"/>
    <property type="match status" value="1"/>
</dbReference>
<organism evidence="2 3">
    <name type="scientific">Tetracentron sinense</name>
    <name type="common">Spur-leaf</name>
    <dbReference type="NCBI Taxonomy" id="13715"/>
    <lineage>
        <taxon>Eukaryota</taxon>
        <taxon>Viridiplantae</taxon>
        <taxon>Streptophyta</taxon>
        <taxon>Embryophyta</taxon>
        <taxon>Tracheophyta</taxon>
        <taxon>Spermatophyta</taxon>
        <taxon>Magnoliopsida</taxon>
        <taxon>Trochodendrales</taxon>
        <taxon>Trochodendraceae</taxon>
        <taxon>Tetracentron</taxon>
    </lineage>
</organism>
<comment type="caution">
    <text evidence="2">The sequence shown here is derived from an EMBL/GenBank/DDBJ whole genome shotgun (WGS) entry which is preliminary data.</text>
</comment>
<sequence>MRSRWSSASAFRWPEFDLSYLTTGWSSPSFRWPGLDLTMSERDREMRSGWSSWAFRWPEFDISDLRMRWRSQSLGLGLTMVDNVLWSFVTVFESLALVAMLCSFFLFCGCTL</sequence>
<evidence type="ECO:0000256" key="1">
    <source>
        <dbReference type="SAM" id="Phobius"/>
    </source>
</evidence>
<dbReference type="Proteomes" id="UP000655225">
    <property type="component" value="Unassembled WGS sequence"/>
</dbReference>
<keyword evidence="1" id="KW-1133">Transmembrane helix</keyword>
<proteinExistence type="predicted"/>
<keyword evidence="1" id="KW-0812">Transmembrane</keyword>
<name>A0A834YW02_TETSI</name>
<gene>
    <name evidence="2" type="ORF">HHK36_023055</name>
</gene>